<dbReference type="EMBL" id="CP008887">
    <property type="protein sequence ID" value="AIU70139.1"/>
    <property type="molecule type" value="Genomic_DNA"/>
</dbReference>
<dbReference type="OrthoDB" id="98274at2157"/>
<organism evidence="1 2">
    <name type="scientific">Thermococcus eurythermalis</name>
    <dbReference type="NCBI Taxonomy" id="1505907"/>
    <lineage>
        <taxon>Archaea</taxon>
        <taxon>Methanobacteriati</taxon>
        <taxon>Methanobacteriota</taxon>
        <taxon>Thermococci</taxon>
        <taxon>Thermococcales</taxon>
        <taxon>Thermococcaceae</taxon>
        <taxon>Thermococcus</taxon>
    </lineage>
</organism>
<dbReference type="HOGENOM" id="CLU_547052_0_0_2"/>
<proteinExistence type="predicted"/>
<gene>
    <name evidence="1" type="ORF">TEU_07230</name>
</gene>
<reference evidence="1 2" key="1">
    <citation type="journal article" date="2015" name="Int. J. Syst. Evol. Microbiol.">
        <title>Thermococcus eurythermalis sp. nov., a conditional piezophilic hyperthermophilic archaeon with a wide temperature range isolated from an oil-immersed chimney in the Guaymas Basin.</title>
        <authorList>
            <person name="Zhao W."/>
            <person name="Zeng X."/>
            <person name="Xiao X."/>
        </authorList>
    </citation>
    <scope>NUCLEOTIDE SEQUENCE [LARGE SCALE GENOMIC DNA]</scope>
    <source>
        <strain evidence="1 2">A501</strain>
    </source>
</reference>
<evidence type="ECO:0008006" key="3">
    <source>
        <dbReference type="Google" id="ProtNLM"/>
    </source>
</evidence>
<sequence>MLRRAFPPALAILLFAGLVAGSAVIVTPPEGMVTYPEVVAGVGSDGNGGFVVVVPFNMTANGTPVVPGAWIGSFYPNGSLKWGENVKGAPLYPSPRVLKAAANGSIVLVGQSNRGNHTDIWVIKLDKKGKVLWSKDYLLDVGQGWIPFIDSVAIERDEILIATHVDSFIEGRHVSVPLVLALNADGEILWAREYRVSHLRELYSTAVGKTGSGYYLIVHTMEDWYYIRLNKDGQPLENWQIKSSLRKFFIKSARSFGETVYLLGGSSNGTVMGAILGNKTLWAKSYTLIPERICTETGENATAVSSSSFSTEPAPILTASEGHIIFQLPITESFKLECDGGVNTTYAVIKTDKKGNVVEIFAMVSSKDDFDGLIEPLGISTEDDDFIALWRKDISSGTFLKFQGLGIVSHFDAEPIGPNLRPIDVKVKAAPADFELVPGPEVVSTSISIKIVESPVKVEETKEAPVAVIALEDKPSEGICGLGILLILSLPVLLLRRR</sequence>
<evidence type="ECO:0000313" key="2">
    <source>
        <dbReference type="Proteomes" id="UP000029980"/>
    </source>
</evidence>
<accession>A0A097QUI4</accession>
<dbReference type="RefSeq" id="WP_050003113.1">
    <property type="nucleotide sequence ID" value="NZ_CP008887.1"/>
</dbReference>
<dbReference type="GeneID" id="25153230"/>
<protein>
    <recommendedName>
        <fullName evidence="3">CGP-CTERM sorting domain-containing protein</fullName>
    </recommendedName>
</protein>
<dbReference type="STRING" id="1505907.TEU_07230"/>
<dbReference type="Proteomes" id="UP000029980">
    <property type="component" value="Chromosome"/>
</dbReference>
<dbReference type="SUPFAM" id="SSF50998">
    <property type="entry name" value="Quinoprotein alcohol dehydrogenase-like"/>
    <property type="match status" value="1"/>
</dbReference>
<dbReference type="AlphaFoldDB" id="A0A097QUI4"/>
<dbReference type="PANTHER" id="PTHR42754:SF1">
    <property type="entry name" value="LIPOPROTEIN"/>
    <property type="match status" value="1"/>
</dbReference>
<dbReference type="KEGG" id="teu:TEU_07230"/>
<dbReference type="PANTHER" id="PTHR42754">
    <property type="entry name" value="ENDOGLUCANASE"/>
    <property type="match status" value="1"/>
</dbReference>
<dbReference type="InterPro" id="IPR011047">
    <property type="entry name" value="Quinoprotein_ADH-like_sf"/>
</dbReference>
<name>A0A097QUI4_9EURY</name>
<evidence type="ECO:0000313" key="1">
    <source>
        <dbReference type="EMBL" id="AIU70139.1"/>
    </source>
</evidence>
<keyword evidence="2" id="KW-1185">Reference proteome</keyword>